<dbReference type="GO" id="GO:0006508">
    <property type="term" value="P:proteolysis"/>
    <property type="evidence" value="ECO:0007669"/>
    <property type="project" value="UniProtKB-KW"/>
</dbReference>
<comment type="caution">
    <text evidence="9">The sequence shown here is derived from an EMBL/GenBank/DDBJ whole genome shotgun (WGS) entry which is preliminary data.</text>
</comment>
<dbReference type="AlphaFoldDB" id="A0A3D9L7Y7"/>
<keyword evidence="10" id="KW-1185">Reference proteome</keyword>
<evidence type="ECO:0000256" key="6">
    <source>
        <dbReference type="ARBA" id="ARBA00022989"/>
    </source>
</evidence>
<proteinExistence type="predicted"/>
<comment type="subcellular location">
    <subcellularLocation>
        <location evidence="1">Cell membrane</location>
        <topology evidence="1">Multi-pass membrane protein</topology>
    </subcellularLocation>
</comment>
<evidence type="ECO:0000256" key="5">
    <source>
        <dbReference type="ARBA" id="ARBA00022801"/>
    </source>
</evidence>
<reference evidence="9 10" key="1">
    <citation type="submission" date="2018-07" db="EMBL/GenBank/DDBJ databases">
        <title>Genomic Encyclopedia of Type Strains, Phase IV (KMG-IV): sequencing the most valuable type-strain genomes for metagenomic binning, comparative biology and taxonomic classification.</title>
        <authorList>
            <person name="Goeker M."/>
        </authorList>
    </citation>
    <scope>NUCLEOTIDE SEQUENCE [LARGE SCALE GENOMIC DNA]</scope>
    <source>
        <strain evidence="9 10">DSM 4134</strain>
    </source>
</reference>
<dbReference type="OrthoDB" id="678161at2"/>
<evidence type="ECO:0000256" key="3">
    <source>
        <dbReference type="ARBA" id="ARBA00022670"/>
    </source>
</evidence>
<dbReference type="NCBIfam" id="TIGR04178">
    <property type="entry name" value="exo_archaeo"/>
    <property type="match status" value="1"/>
</dbReference>
<protein>
    <submittedName>
        <fullName evidence="9">Exosortase/archaeosortase family protein</fullName>
    </submittedName>
</protein>
<dbReference type="RefSeq" id="WP_115866907.1">
    <property type="nucleotide sequence ID" value="NZ_QREG01000003.1"/>
</dbReference>
<keyword evidence="2" id="KW-1003">Cell membrane</keyword>
<dbReference type="NCBIfam" id="NF046081">
    <property type="entry name" value="exosort_XrtX"/>
    <property type="match status" value="1"/>
</dbReference>
<gene>
    <name evidence="9" type="ORF">C7460_103140</name>
</gene>
<dbReference type="InterPro" id="IPR019127">
    <property type="entry name" value="Exosortase"/>
</dbReference>
<accession>A0A3D9L7Y7</accession>
<dbReference type="GO" id="GO:0008233">
    <property type="term" value="F:peptidase activity"/>
    <property type="evidence" value="ECO:0007669"/>
    <property type="project" value="UniProtKB-KW"/>
</dbReference>
<evidence type="ECO:0000256" key="8">
    <source>
        <dbReference type="SAM" id="Phobius"/>
    </source>
</evidence>
<dbReference type="Proteomes" id="UP000256779">
    <property type="component" value="Unassembled WGS sequence"/>
</dbReference>
<dbReference type="Pfam" id="PF09721">
    <property type="entry name" value="Exosortase_EpsH"/>
    <property type="match status" value="1"/>
</dbReference>
<evidence type="ECO:0000313" key="9">
    <source>
        <dbReference type="EMBL" id="REE01623.1"/>
    </source>
</evidence>
<feature type="transmembrane region" description="Helical" evidence="8">
    <location>
        <begin position="104"/>
        <end position="123"/>
    </location>
</feature>
<keyword evidence="7 8" id="KW-0472">Membrane</keyword>
<name>A0A3D9L7Y7_MARFU</name>
<keyword evidence="5" id="KW-0378">Hydrolase</keyword>
<evidence type="ECO:0000256" key="7">
    <source>
        <dbReference type="ARBA" id="ARBA00023136"/>
    </source>
</evidence>
<keyword evidence="3" id="KW-0645">Protease</keyword>
<evidence type="ECO:0000256" key="2">
    <source>
        <dbReference type="ARBA" id="ARBA00022475"/>
    </source>
</evidence>
<evidence type="ECO:0000313" key="10">
    <source>
        <dbReference type="Proteomes" id="UP000256779"/>
    </source>
</evidence>
<evidence type="ECO:0000256" key="1">
    <source>
        <dbReference type="ARBA" id="ARBA00004651"/>
    </source>
</evidence>
<evidence type="ECO:0000256" key="4">
    <source>
        <dbReference type="ARBA" id="ARBA00022692"/>
    </source>
</evidence>
<organism evidence="9 10">
    <name type="scientific">Marinoscillum furvescens DSM 4134</name>
    <dbReference type="NCBI Taxonomy" id="1122208"/>
    <lineage>
        <taxon>Bacteria</taxon>
        <taxon>Pseudomonadati</taxon>
        <taxon>Bacteroidota</taxon>
        <taxon>Cytophagia</taxon>
        <taxon>Cytophagales</taxon>
        <taxon>Reichenbachiellaceae</taxon>
        <taxon>Marinoscillum</taxon>
    </lineage>
</organism>
<dbReference type="EMBL" id="QREG01000003">
    <property type="protein sequence ID" value="REE01623.1"/>
    <property type="molecule type" value="Genomic_DNA"/>
</dbReference>
<feature type="transmembrane region" description="Helical" evidence="8">
    <location>
        <begin position="12"/>
        <end position="32"/>
    </location>
</feature>
<feature type="transmembrane region" description="Helical" evidence="8">
    <location>
        <begin position="143"/>
        <end position="162"/>
    </location>
</feature>
<dbReference type="GO" id="GO:0005886">
    <property type="term" value="C:plasma membrane"/>
    <property type="evidence" value="ECO:0007669"/>
    <property type="project" value="UniProtKB-SubCell"/>
</dbReference>
<keyword evidence="4 8" id="KW-0812">Transmembrane</keyword>
<keyword evidence="6 8" id="KW-1133">Transmembrane helix</keyword>
<dbReference type="InterPro" id="IPR026392">
    <property type="entry name" value="Exo/Archaeosortase_dom"/>
</dbReference>
<feature type="transmembrane region" description="Helical" evidence="8">
    <location>
        <begin position="75"/>
        <end position="97"/>
    </location>
</feature>
<sequence length="171" mass="19675">MDKQERKRLLKVFVVRAVALYALWLVVYYGFIQPEGSLNAWLTNLVIQGTVIGLDLLGYETSGEGSLIYIDNQPVVLVADACNGLELFALYAGFLLCFPGPIRYKAFFIPIGIGVVFLVNVLREIVLSLNYKFFQQTFEFNHKYTYVFVVYGVVFLIWRYWLNRYSAIAKN</sequence>